<gene>
    <name evidence="1" type="ORF">MHBO_003955</name>
</gene>
<proteinExistence type="predicted"/>
<protein>
    <submittedName>
        <fullName evidence="1">Uncharacterized protein</fullName>
    </submittedName>
</protein>
<dbReference type="EMBL" id="JBDODL010002817">
    <property type="protein sequence ID" value="MES1922441.1"/>
    <property type="molecule type" value="Genomic_DNA"/>
</dbReference>
<reference evidence="1 2" key="1">
    <citation type="journal article" date="2024" name="BMC Biol.">
        <title>Comparative genomics of Ascetosporea gives new insight into the evolutionary basis for animal parasitism in Rhizaria.</title>
        <authorList>
            <person name="Hiltunen Thoren M."/>
            <person name="Onut-Brannstrom I."/>
            <person name="Alfjorden A."/>
            <person name="Peckova H."/>
            <person name="Swords F."/>
            <person name="Hooper C."/>
            <person name="Holzer A.S."/>
            <person name="Bass D."/>
            <person name="Burki F."/>
        </authorList>
    </citation>
    <scope>NUCLEOTIDE SEQUENCE [LARGE SCALE GENOMIC DNA]</scope>
    <source>
        <strain evidence="1">20-A016</strain>
    </source>
</reference>
<organism evidence="1 2">
    <name type="scientific">Bonamia ostreae</name>
    <dbReference type="NCBI Taxonomy" id="126728"/>
    <lineage>
        <taxon>Eukaryota</taxon>
        <taxon>Sar</taxon>
        <taxon>Rhizaria</taxon>
        <taxon>Endomyxa</taxon>
        <taxon>Ascetosporea</taxon>
        <taxon>Haplosporida</taxon>
        <taxon>Bonamia</taxon>
    </lineage>
</organism>
<keyword evidence="2" id="KW-1185">Reference proteome</keyword>
<accession>A0ABV2ARZ4</accession>
<evidence type="ECO:0000313" key="1">
    <source>
        <dbReference type="EMBL" id="MES1922441.1"/>
    </source>
</evidence>
<sequence>MIDVEVYKNTTFEAILIEWKKRATVTLAETPTTKGCSQIVLDGTDQDTSQHIVVFM</sequence>
<name>A0ABV2ARZ4_9EUKA</name>
<dbReference type="Proteomes" id="UP001439008">
    <property type="component" value="Unassembled WGS sequence"/>
</dbReference>
<comment type="caution">
    <text evidence="1">The sequence shown here is derived from an EMBL/GenBank/DDBJ whole genome shotgun (WGS) entry which is preliminary data.</text>
</comment>
<evidence type="ECO:0000313" key="2">
    <source>
        <dbReference type="Proteomes" id="UP001439008"/>
    </source>
</evidence>